<dbReference type="PANTHER" id="PTHR24394">
    <property type="entry name" value="ZINC FINGER PROTEIN"/>
    <property type="match status" value="1"/>
</dbReference>
<evidence type="ECO:0000256" key="8">
    <source>
        <dbReference type="ARBA" id="ARBA00022553"/>
    </source>
</evidence>
<evidence type="ECO:0000256" key="9">
    <source>
        <dbReference type="ARBA" id="ARBA00022670"/>
    </source>
</evidence>
<dbReference type="FunFam" id="1.20.1050.40:FF:000001">
    <property type="entry name" value="Thimet oligopeptidase 1"/>
    <property type="match status" value="1"/>
</dbReference>
<comment type="cofactor">
    <cofactor evidence="26">
        <name>Zn(2+)</name>
        <dbReference type="ChEBI" id="CHEBI:29105"/>
    </cofactor>
    <text evidence="26">Binds 1 zinc ion.</text>
</comment>
<dbReference type="PROSITE" id="PS50157">
    <property type="entry name" value="ZINC_FINGER_C2H2_2"/>
    <property type="match status" value="15"/>
</dbReference>
<comment type="similarity">
    <text evidence="5">Belongs to the krueppel C2H2-type zinc-finger protein family.</text>
</comment>
<evidence type="ECO:0000256" key="5">
    <source>
        <dbReference type="ARBA" id="ARBA00006991"/>
    </source>
</evidence>
<dbReference type="GO" id="GO:0005634">
    <property type="term" value="C:nucleus"/>
    <property type="evidence" value="ECO:0007669"/>
    <property type="project" value="UniProtKB-SubCell"/>
</dbReference>
<evidence type="ECO:0000256" key="15">
    <source>
        <dbReference type="ARBA" id="ARBA00022990"/>
    </source>
</evidence>
<evidence type="ECO:0000313" key="29">
    <source>
        <dbReference type="Proteomes" id="UP001214576"/>
    </source>
</evidence>
<name>A0AAD4YB90_OVIAM</name>
<dbReference type="FunFam" id="3.30.160.60:FF:000957">
    <property type="entry name" value="Zinc finger protein 12"/>
    <property type="match status" value="1"/>
</dbReference>
<keyword evidence="16" id="KW-0805">Transcription regulation</keyword>
<evidence type="ECO:0000256" key="14">
    <source>
        <dbReference type="ARBA" id="ARBA00022833"/>
    </source>
</evidence>
<dbReference type="GO" id="GO:0005737">
    <property type="term" value="C:cytoplasm"/>
    <property type="evidence" value="ECO:0007669"/>
    <property type="project" value="UniProtKB-SubCell"/>
</dbReference>
<evidence type="ECO:0000256" key="26">
    <source>
        <dbReference type="RuleBase" id="RU003435"/>
    </source>
</evidence>
<dbReference type="FunFam" id="3.30.160.60:FF:000113">
    <property type="entry name" value="zinc finger protein 699 isoform X1"/>
    <property type="match status" value="1"/>
</dbReference>
<dbReference type="CDD" id="cd06455">
    <property type="entry name" value="M3A_TOP"/>
    <property type="match status" value="1"/>
</dbReference>
<dbReference type="FunFam" id="3.30.160.60:FF:000671">
    <property type="entry name" value="Zinc finger protein 26"/>
    <property type="match status" value="1"/>
</dbReference>
<comment type="caution">
    <text evidence="28">The sequence shown here is derived from an EMBL/GenBank/DDBJ whole genome shotgun (WGS) entry which is preliminary data.</text>
</comment>
<keyword evidence="20" id="KW-0539">Nucleus</keyword>
<dbReference type="SUPFAM" id="SSF57667">
    <property type="entry name" value="beta-beta-alpha zinc fingers"/>
    <property type="match status" value="8"/>
</dbReference>
<evidence type="ECO:0000256" key="18">
    <source>
        <dbReference type="ARBA" id="ARBA00023125"/>
    </source>
</evidence>
<feature type="domain" description="C2H2-type" evidence="27">
    <location>
        <begin position="836"/>
        <end position="863"/>
    </location>
</feature>
<dbReference type="EC" id="3.4.24.15" evidence="22"/>
<evidence type="ECO:0000256" key="12">
    <source>
        <dbReference type="ARBA" id="ARBA00022771"/>
    </source>
</evidence>
<dbReference type="Proteomes" id="UP001214576">
    <property type="component" value="Unassembled WGS sequence"/>
</dbReference>
<keyword evidence="12 25" id="KW-0863">Zinc-finger</keyword>
<evidence type="ECO:0000256" key="1">
    <source>
        <dbReference type="ARBA" id="ARBA00003767"/>
    </source>
</evidence>
<keyword evidence="15" id="KW-0007">Acetylation</keyword>
<evidence type="ECO:0000256" key="25">
    <source>
        <dbReference type="PROSITE-ProRule" id="PRU00042"/>
    </source>
</evidence>
<dbReference type="Gene3D" id="1.10.1370.10">
    <property type="entry name" value="Neurolysin, domain 3"/>
    <property type="match status" value="1"/>
</dbReference>
<dbReference type="EMBL" id="JAKZEL010000008">
    <property type="protein sequence ID" value="KAI4541479.1"/>
    <property type="molecule type" value="Genomic_DNA"/>
</dbReference>
<evidence type="ECO:0000256" key="20">
    <source>
        <dbReference type="ARBA" id="ARBA00023242"/>
    </source>
</evidence>
<dbReference type="FunFam" id="3.30.160.60:FF:000044">
    <property type="entry name" value="zinc finger protein 37 homolog"/>
    <property type="match status" value="1"/>
</dbReference>
<reference evidence="28" key="1">
    <citation type="submission" date="2022-03" db="EMBL/GenBank/DDBJ databases">
        <title>Genomic analyses of argali, domestic sheep and their hybrids provide insights into chromosomal evolution, heterosis and genetic basis of agronomic traits.</title>
        <authorList>
            <person name="Li M."/>
        </authorList>
    </citation>
    <scope>NUCLEOTIDE SEQUENCE</scope>
    <source>
        <strain evidence="28">CAU-MHL-2022a</strain>
        <tissue evidence="28">Skin</tissue>
    </source>
</reference>
<dbReference type="FunFam" id="3.30.160.60:FF:000371">
    <property type="entry name" value="Zinc finger protein 555"/>
    <property type="match status" value="2"/>
</dbReference>
<dbReference type="GO" id="GO:0000981">
    <property type="term" value="F:DNA-binding transcription factor activity, RNA polymerase II-specific"/>
    <property type="evidence" value="ECO:0007669"/>
    <property type="project" value="TreeGrafter"/>
</dbReference>
<keyword evidence="8" id="KW-0597">Phosphoprotein</keyword>
<dbReference type="FunFam" id="3.30.160.60:FF:002686">
    <property type="entry name" value="Zinc finger protein 555"/>
    <property type="match status" value="1"/>
</dbReference>
<dbReference type="Gene3D" id="1.20.1050.40">
    <property type="entry name" value="Endopeptidase. Chain P, domain 1"/>
    <property type="match status" value="1"/>
</dbReference>
<feature type="domain" description="C2H2-type" evidence="27">
    <location>
        <begin position="780"/>
        <end position="807"/>
    </location>
</feature>
<feature type="domain" description="C2H2-type" evidence="27">
    <location>
        <begin position="1060"/>
        <end position="1087"/>
    </location>
</feature>
<evidence type="ECO:0000259" key="27">
    <source>
        <dbReference type="PROSITE" id="PS50157"/>
    </source>
</evidence>
<feature type="domain" description="C2H2-type" evidence="27">
    <location>
        <begin position="976"/>
        <end position="1003"/>
    </location>
</feature>
<comment type="function">
    <text evidence="1">May be involved in transcriptional regulation.</text>
</comment>
<keyword evidence="19" id="KW-0804">Transcription</keyword>
<comment type="function">
    <text evidence="24">Involved in the metabolism of neuropeptides under 20 amino acid residues long. Involved in cytoplasmic peptide degradation. Able to degrade the amyloid-beta precursor protein and generate amyloidogenic fragments. Also acts as a regulator of cannabinoid signaling pathway by mediating degradation of hemopressin, an antagonist peptide of the cannabinoid receptor CNR1.</text>
</comment>
<dbReference type="Pfam" id="PF01432">
    <property type="entry name" value="Peptidase_M3"/>
    <property type="match status" value="1"/>
</dbReference>
<keyword evidence="18" id="KW-0238">DNA-binding</keyword>
<dbReference type="FunFam" id="3.30.160.60:FF:001903">
    <property type="entry name" value="Zinc finger protein 16"/>
    <property type="match status" value="1"/>
</dbReference>
<keyword evidence="17 26" id="KW-0482">Metalloprotease</keyword>
<feature type="domain" description="C2H2-type" evidence="27">
    <location>
        <begin position="864"/>
        <end position="891"/>
    </location>
</feature>
<dbReference type="SMART" id="SM00614">
    <property type="entry name" value="ZnF_BED"/>
    <property type="match status" value="3"/>
</dbReference>
<keyword evidence="11" id="KW-0677">Repeat</keyword>
<feature type="domain" description="C2H2-type" evidence="27">
    <location>
        <begin position="808"/>
        <end position="835"/>
    </location>
</feature>
<accession>A0AAD4YB90</accession>
<dbReference type="SUPFAM" id="SSF55486">
    <property type="entry name" value="Metalloproteases ('zincins'), catalytic domain"/>
    <property type="match status" value="1"/>
</dbReference>
<feature type="domain" description="C2H2-type" evidence="27">
    <location>
        <begin position="892"/>
        <end position="919"/>
    </location>
</feature>
<feature type="domain" description="C2H2-type" evidence="27">
    <location>
        <begin position="1004"/>
        <end position="1031"/>
    </location>
</feature>
<dbReference type="GO" id="GO:0008270">
    <property type="term" value="F:zinc ion binding"/>
    <property type="evidence" value="ECO:0007669"/>
    <property type="project" value="UniProtKB-KW"/>
</dbReference>
<evidence type="ECO:0000256" key="4">
    <source>
        <dbReference type="ARBA" id="ARBA00006040"/>
    </source>
</evidence>
<evidence type="ECO:0000256" key="17">
    <source>
        <dbReference type="ARBA" id="ARBA00023049"/>
    </source>
</evidence>
<dbReference type="InterPro" id="IPR036236">
    <property type="entry name" value="Znf_C2H2_sf"/>
</dbReference>
<comment type="subunit">
    <text evidence="6">Monomer.</text>
</comment>
<feature type="domain" description="C2H2-type" evidence="27">
    <location>
        <begin position="1032"/>
        <end position="1059"/>
    </location>
</feature>
<feature type="domain" description="C2H2-type" evidence="27">
    <location>
        <begin position="1116"/>
        <end position="1143"/>
    </location>
</feature>
<sequence>MKPPAACTGDALDVAAPCSAVNHLRWDLSAQQIAELTTELIEQTKRVYDRVGAQEPQDVSYENTLKALADVEVSYTVQRNILDFPQHVSPSKDIRTASTEADKKLSEFDVEMSMRQDVYQRIVWLQEKVQKDSLRPEASRYLERLIKLGRRNGLHLPEETQEKIKSIKKKLSLLCIDFNKNLNEDTTFLPFTREELGGLPEDFLNSLEKTEDEKLKVTLKYPHYFPLLKKCHVPETRRKVEEAFNCRCKEENCAILRELVRLRAQKSRLLGFSTHADYVLEMNMAKTSQVVATFLDELAQKLKPLGEQERAVILELKRAECEQRGLAFDGRINAWDMRYYMNQVEETRYRVDQNLLKEYFPMQVVTRGLLGIYQELLGLSFQLEEGAAVWHEDVALYAVRDAASGKLIGKFYLDLYPREGKYGHAACFGLQPGCLRKDGSRQIAIAAMVANFTKPTPDAPSLLQHDEVETYFHEFGHVMHQLCSQAEFAMFSGTHVERDFVEAPSQMLENWVWEAEPLLRMSQHYRTGSSIPQELLDKLIKSRQANTGLFNLRQIVLAKVDQALHTQTAADPAKEYARLCQEILGVPATPEALRNQRPNSGFEDGTICLASASQVTTFSLWTTYSLFQPVVSLHLEQGEAMWMVGKGTLRASCSDDETQCKANGSISQQDIYGNKIPKEHKISKFIGNDSWPFVLGKIWEELSIEDQYTYQSRHPRNHVVERLHESSDQCKEGFSQIPNLNLYQKTLTGVKRYEYSPYKKAFMHRSLKNHSTACTGHKPYQCQECGQAYSCDSHLRTHVRIHNGERPFVCKLCGKTFPRTSSLNRHIRIHTAEKTYECQQCGKTFIDFSSLTSHVRTHTGEKPYQCKECGKAFSYSSTFRRHMITHTGEKPYKCMECGEAFSYSSTFRRHMISHTGETPHKCKECGEAFSYSSAFRRHMITHTGEKPYECKQCGKTFIYLQSFRRHERIHTGEKPYECKQCGKTFIYPQSFRRHERTHGGEKLYECDQCGKAFSHPSSFQGHMRVHTGEKPYKCSQCGKTFNWPISLRKHLRTHTKEKPYECKQCGKAFNLSACFREHVRMHPGDKSYECKLCGKAFYCHLSLQKHMRRHTAEKLYECEQCQKAFSWPELLQQHVRTHTAEKPYECKECGKVFKWPSSLPIHMRMHTGEKPYECKQCGKAFSCSSSLRRHARIHTVEKHYICNGENPPANEFMHSASENSHEERNLIKVANLVLPL</sequence>
<keyword evidence="7" id="KW-0963">Cytoplasm</keyword>
<dbReference type="GO" id="GO:0003677">
    <property type="term" value="F:DNA binding"/>
    <property type="evidence" value="ECO:0007669"/>
    <property type="project" value="UniProtKB-KW"/>
</dbReference>
<dbReference type="FunFam" id="3.30.160.60:FF:000350">
    <property type="entry name" value="Zinc finger protein 699"/>
    <property type="match status" value="1"/>
</dbReference>
<keyword evidence="13 26" id="KW-0378">Hydrolase</keyword>
<dbReference type="FunFam" id="3.30.160.60:FF:000156">
    <property type="entry name" value="Zinc finger protein 568"/>
    <property type="match status" value="2"/>
</dbReference>
<dbReference type="Pfam" id="PF00096">
    <property type="entry name" value="zf-C2H2"/>
    <property type="match status" value="13"/>
</dbReference>
<keyword evidence="9 26" id="KW-0645">Protease</keyword>
<evidence type="ECO:0000256" key="21">
    <source>
        <dbReference type="ARBA" id="ARBA00036235"/>
    </source>
</evidence>
<dbReference type="InterPro" id="IPR001567">
    <property type="entry name" value="Pept_M3A_M3B_dom"/>
</dbReference>
<dbReference type="PROSITE" id="PS00028">
    <property type="entry name" value="ZINC_FINGER_C2H2_1"/>
    <property type="match status" value="15"/>
</dbReference>
<evidence type="ECO:0000256" key="19">
    <source>
        <dbReference type="ARBA" id="ARBA00023163"/>
    </source>
</evidence>
<dbReference type="InterPro" id="IPR013087">
    <property type="entry name" value="Znf_C2H2_type"/>
</dbReference>
<keyword evidence="29" id="KW-1185">Reference proteome</keyword>
<comment type="subcellular location">
    <subcellularLocation>
        <location evidence="3">Cytoplasm</location>
    </subcellularLocation>
    <subcellularLocation>
        <location evidence="2">Nucleus</location>
    </subcellularLocation>
</comment>
<dbReference type="Gene3D" id="3.30.160.60">
    <property type="entry name" value="Classic Zinc Finger"/>
    <property type="match status" value="15"/>
</dbReference>
<feature type="domain" description="C2H2-type" evidence="27">
    <location>
        <begin position="1144"/>
        <end position="1171"/>
    </location>
</feature>
<dbReference type="FunFam" id="1.10.1370.10:FF:000016">
    <property type="entry name" value="Thimet oligopeptidase 1"/>
    <property type="match status" value="1"/>
</dbReference>
<feature type="domain" description="C2H2-type" evidence="27">
    <location>
        <begin position="920"/>
        <end position="947"/>
    </location>
</feature>
<evidence type="ECO:0000256" key="2">
    <source>
        <dbReference type="ARBA" id="ARBA00004123"/>
    </source>
</evidence>
<dbReference type="FunFam" id="3.30.160.60:FF:003187">
    <property type="match status" value="2"/>
</dbReference>
<dbReference type="GO" id="GO:0006508">
    <property type="term" value="P:proteolysis"/>
    <property type="evidence" value="ECO:0007669"/>
    <property type="project" value="UniProtKB-KW"/>
</dbReference>
<dbReference type="SMART" id="SM00355">
    <property type="entry name" value="ZnF_C2H2"/>
    <property type="match status" value="15"/>
</dbReference>
<protein>
    <recommendedName>
        <fullName evidence="23">Thimet oligopeptidase</fullName>
        <ecNumber evidence="22">3.4.24.15</ecNumber>
    </recommendedName>
</protein>
<dbReference type="PANTHER" id="PTHR24394:SF48">
    <property type="entry name" value="ZINC FINGER PROTEIN 771"/>
    <property type="match status" value="1"/>
</dbReference>
<evidence type="ECO:0000256" key="10">
    <source>
        <dbReference type="ARBA" id="ARBA00022723"/>
    </source>
</evidence>
<dbReference type="InterPro" id="IPR024079">
    <property type="entry name" value="MetalloPept_cat_dom_sf"/>
</dbReference>
<dbReference type="FunFam" id="3.30.160.60:FF:001146">
    <property type="entry name" value="Zinc finger protein 555"/>
    <property type="match status" value="1"/>
</dbReference>
<comment type="catalytic activity">
    <reaction evidence="21">
        <text>Preferential cleavage of bonds with hydrophobic residues at P1, P2 and P3' and a small residue at P1' in substrates of 5 to 15 residues.</text>
        <dbReference type="EC" id="3.4.24.15"/>
    </reaction>
</comment>
<evidence type="ECO:0000256" key="3">
    <source>
        <dbReference type="ARBA" id="ARBA00004496"/>
    </source>
</evidence>
<dbReference type="FunFam" id="3.40.390.10:FF:000006">
    <property type="entry name" value="Thimet oligopeptidase 1"/>
    <property type="match status" value="1"/>
</dbReference>
<keyword evidence="10 26" id="KW-0479">Metal-binding</keyword>
<dbReference type="InterPro" id="IPR024077">
    <property type="entry name" value="Neurolysin/TOP_dom2"/>
</dbReference>
<organism evidence="28 29">
    <name type="scientific">Ovis ammon polii</name>
    <dbReference type="NCBI Taxonomy" id="230172"/>
    <lineage>
        <taxon>Eukaryota</taxon>
        <taxon>Metazoa</taxon>
        <taxon>Chordata</taxon>
        <taxon>Craniata</taxon>
        <taxon>Vertebrata</taxon>
        <taxon>Euteleostomi</taxon>
        <taxon>Mammalia</taxon>
        <taxon>Eutheria</taxon>
        <taxon>Laurasiatheria</taxon>
        <taxon>Artiodactyla</taxon>
        <taxon>Ruminantia</taxon>
        <taxon>Pecora</taxon>
        <taxon>Bovidae</taxon>
        <taxon>Caprinae</taxon>
        <taxon>Ovis</taxon>
    </lineage>
</organism>
<evidence type="ECO:0000256" key="13">
    <source>
        <dbReference type="ARBA" id="ARBA00022801"/>
    </source>
</evidence>
<evidence type="ECO:0000313" key="28">
    <source>
        <dbReference type="EMBL" id="KAI4541479.1"/>
    </source>
</evidence>
<evidence type="ECO:0000256" key="23">
    <source>
        <dbReference type="ARBA" id="ARBA00039633"/>
    </source>
</evidence>
<feature type="domain" description="C2H2-type" evidence="27">
    <location>
        <begin position="1172"/>
        <end position="1199"/>
    </location>
</feature>
<dbReference type="InterPro" id="IPR024080">
    <property type="entry name" value="Neurolysin/TOP_N"/>
</dbReference>
<feature type="domain" description="C2H2-type" evidence="27">
    <location>
        <begin position="1088"/>
        <end position="1115"/>
    </location>
</feature>
<evidence type="ECO:0000256" key="24">
    <source>
        <dbReference type="ARBA" id="ARBA00045978"/>
    </source>
</evidence>
<dbReference type="Gene3D" id="3.40.390.10">
    <property type="entry name" value="Collagenase (Catalytic Domain)"/>
    <property type="match status" value="1"/>
</dbReference>
<evidence type="ECO:0000256" key="16">
    <source>
        <dbReference type="ARBA" id="ARBA00023015"/>
    </source>
</evidence>
<evidence type="ECO:0000256" key="11">
    <source>
        <dbReference type="ARBA" id="ARBA00022737"/>
    </source>
</evidence>
<evidence type="ECO:0000256" key="22">
    <source>
        <dbReference type="ARBA" id="ARBA00039079"/>
    </source>
</evidence>
<keyword evidence="14 26" id="KW-0862">Zinc</keyword>
<dbReference type="AlphaFoldDB" id="A0AAD4YB90"/>
<feature type="domain" description="C2H2-type" evidence="27">
    <location>
        <begin position="948"/>
        <end position="975"/>
    </location>
</feature>
<gene>
    <name evidence="28" type="ORF">MG293_008621</name>
</gene>
<proteinExistence type="inferred from homology"/>
<evidence type="ECO:0000256" key="6">
    <source>
        <dbReference type="ARBA" id="ARBA00011245"/>
    </source>
</evidence>
<dbReference type="GO" id="GO:0004222">
    <property type="term" value="F:metalloendopeptidase activity"/>
    <property type="evidence" value="ECO:0007669"/>
    <property type="project" value="InterPro"/>
</dbReference>
<dbReference type="FunFam" id="3.30.160.60:FF:000564">
    <property type="entry name" value="zinc finger protein 699"/>
    <property type="match status" value="1"/>
</dbReference>
<comment type="similarity">
    <text evidence="4 26">Belongs to the peptidase M3 family.</text>
</comment>
<evidence type="ECO:0000256" key="7">
    <source>
        <dbReference type="ARBA" id="ARBA00022490"/>
    </source>
</evidence>